<name>A0A8T1VIY0_9STRA</name>
<dbReference type="AlphaFoldDB" id="A0A8T1VIY0"/>
<sequence>MDGKKVAWTRPIFDTLEPVWNDTFFFKNVRLGAMCKLKLFDKDMDEDDPLGEAQFPISNTSGNQATYQLPITQEGNNQGTITVKMTSATDDDAEDDAVLQQYGPVRYSVHSSLTTGLMTGYVSNEDNLESLAYQVQLQNVPQFLPTDHEWNKSYETIQRIFSPDYPEAPILRAAIMAQHVMVYKHNSYTVYGAMKSPVDFFKLVHDGRRQDKQVLFTYVITKSGWYFSETGAEFFKDMMSKHMMHCGAAFSVLFAGEFRIDMDEFGEPKLIIDNDSGTYAPPKEDLPALKALFESNFPGLVVEAVDRDAEGQQDSRKQILDSWLE</sequence>
<proteinExistence type="predicted"/>
<organism evidence="2 3">
    <name type="scientific">Phytophthora boehmeriae</name>
    <dbReference type="NCBI Taxonomy" id="109152"/>
    <lineage>
        <taxon>Eukaryota</taxon>
        <taxon>Sar</taxon>
        <taxon>Stramenopiles</taxon>
        <taxon>Oomycota</taxon>
        <taxon>Peronosporomycetes</taxon>
        <taxon>Peronosporales</taxon>
        <taxon>Peronosporaceae</taxon>
        <taxon>Phytophthora</taxon>
    </lineage>
</organism>
<feature type="domain" description="C2" evidence="1">
    <location>
        <begin position="1"/>
        <end position="70"/>
    </location>
</feature>
<gene>
    <name evidence="2" type="ORF">PHYBOEH_011543</name>
</gene>
<dbReference type="EMBL" id="JAGDFL010000888">
    <property type="protein sequence ID" value="KAG7380170.1"/>
    <property type="molecule type" value="Genomic_DNA"/>
</dbReference>
<evidence type="ECO:0000313" key="2">
    <source>
        <dbReference type="EMBL" id="KAG7380170.1"/>
    </source>
</evidence>
<evidence type="ECO:0000259" key="1">
    <source>
        <dbReference type="PROSITE" id="PS50004"/>
    </source>
</evidence>
<dbReference type="InterPro" id="IPR000008">
    <property type="entry name" value="C2_dom"/>
</dbReference>
<dbReference type="Pfam" id="PF00168">
    <property type="entry name" value="C2"/>
    <property type="match status" value="1"/>
</dbReference>
<reference evidence="2" key="1">
    <citation type="submission" date="2021-02" db="EMBL/GenBank/DDBJ databases">
        <authorList>
            <person name="Palmer J.M."/>
        </authorList>
    </citation>
    <scope>NUCLEOTIDE SEQUENCE</scope>
    <source>
        <strain evidence="2">SCRP23</strain>
    </source>
</reference>
<dbReference type="Proteomes" id="UP000693981">
    <property type="component" value="Unassembled WGS sequence"/>
</dbReference>
<protein>
    <recommendedName>
        <fullName evidence="1">C2 domain-containing protein</fullName>
    </recommendedName>
</protein>
<dbReference type="PROSITE" id="PS50004">
    <property type="entry name" value="C2"/>
    <property type="match status" value="1"/>
</dbReference>
<evidence type="ECO:0000313" key="3">
    <source>
        <dbReference type="Proteomes" id="UP000693981"/>
    </source>
</evidence>
<accession>A0A8T1VIY0</accession>
<comment type="caution">
    <text evidence="2">The sequence shown here is derived from an EMBL/GenBank/DDBJ whole genome shotgun (WGS) entry which is preliminary data.</text>
</comment>
<dbReference type="OrthoDB" id="73919at2759"/>
<keyword evidence="3" id="KW-1185">Reference proteome</keyword>